<organism evidence="2 3">
    <name type="scientific">Marasmius tenuissimus</name>
    <dbReference type="NCBI Taxonomy" id="585030"/>
    <lineage>
        <taxon>Eukaryota</taxon>
        <taxon>Fungi</taxon>
        <taxon>Dikarya</taxon>
        <taxon>Basidiomycota</taxon>
        <taxon>Agaricomycotina</taxon>
        <taxon>Agaricomycetes</taxon>
        <taxon>Agaricomycetidae</taxon>
        <taxon>Agaricales</taxon>
        <taxon>Marasmiineae</taxon>
        <taxon>Marasmiaceae</taxon>
        <taxon>Marasmius</taxon>
    </lineage>
</organism>
<dbReference type="EMBL" id="JBBXMP010000003">
    <property type="protein sequence ID" value="KAL0071613.1"/>
    <property type="molecule type" value="Genomic_DNA"/>
</dbReference>
<evidence type="ECO:0000256" key="1">
    <source>
        <dbReference type="SAM" id="MobiDB-lite"/>
    </source>
</evidence>
<dbReference type="Proteomes" id="UP001437256">
    <property type="component" value="Unassembled WGS sequence"/>
</dbReference>
<feature type="compositionally biased region" description="Low complexity" evidence="1">
    <location>
        <begin position="122"/>
        <end position="131"/>
    </location>
</feature>
<protein>
    <submittedName>
        <fullName evidence="2">Uncharacterized protein</fullName>
    </submittedName>
</protein>
<feature type="region of interest" description="Disordered" evidence="1">
    <location>
        <begin position="114"/>
        <end position="254"/>
    </location>
</feature>
<proteinExistence type="predicted"/>
<evidence type="ECO:0000313" key="2">
    <source>
        <dbReference type="EMBL" id="KAL0071613.1"/>
    </source>
</evidence>
<feature type="compositionally biased region" description="Polar residues" evidence="1">
    <location>
        <begin position="186"/>
        <end position="206"/>
    </location>
</feature>
<reference evidence="2 3" key="1">
    <citation type="submission" date="2024-05" db="EMBL/GenBank/DDBJ databases">
        <title>A draft genome resource for the thread blight pathogen Marasmius tenuissimus strain MS-2.</title>
        <authorList>
            <person name="Yulfo-Soto G.E."/>
            <person name="Baruah I.K."/>
            <person name="Amoako-Attah I."/>
            <person name="Bukari Y."/>
            <person name="Meinhardt L.W."/>
            <person name="Bailey B.A."/>
            <person name="Cohen S.P."/>
        </authorList>
    </citation>
    <scope>NUCLEOTIDE SEQUENCE [LARGE SCALE GENOMIC DNA]</scope>
    <source>
        <strain evidence="2 3">MS-2</strain>
    </source>
</reference>
<sequence length="254" mass="27621">MSLLPMPNVFVYPPEEDDCPPFCCFDAAQSIPSNSPTQADLDAPGSALDFVSQSIHPNTPAFYRRDVDSLIMPRRRNPAVYFHEDQEQIYSDDISIRGSSPGNDSEIAEVVKVRRRHEAPRSASDSTSKQSKSLRARASKAFSSLRIGRSASRSRKAEEELPSESTSRAPSPSPIPRRPSIVLSSLFTRPSSPSLQTSTSNESLTEVSPPSPTSPVTPNTISSGDSVVPEEIHTPASGDMHTFVPYASDSDDED</sequence>
<keyword evidence="3" id="KW-1185">Reference proteome</keyword>
<evidence type="ECO:0000313" key="3">
    <source>
        <dbReference type="Proteomes" id="UP001437256"/>
    </source>
</evidence>
<gene>
    <name evidence="2" type="ORF">AAF712_001470</name>
</gene>
<comment type="caution">
    <text evidence="2">The sequence shown here is derived from an EMBL/GenBank/DDBJ whole genome shotgun (WGS) entry which is preliminary data.</text>
</comment>
<accession>A0ABR3AF14</accession>
<name>A0ABR3AF14_9AGAR</name>